<dbReference type="Proteomes" id="UP001499947">
    <property type="component" value="Unassembled WGS sequence"/>
</dbReference>
<accession>A0ABN2JL72</accession>
<name>A0ABN2JL72_9ACTN</name>
<evidence type="ECO:0000313" key="2">
    <source>
        <dbReference type="Proteomes" id="UP001499947"/>
    </source>
</evidence>
<dbReference type="EMBL" id="BAAALR010000147">
    <property type="protein sequence ID" value="GAA1731188.1"/>
    <property type="molecule type" value="Genomic_DNA"/>
</dbReference>
<protein>
    <submittedName>
        <fullName evidence="1">Uncharacterized protein</fullName>
    </submittedName>
</protein>
<keyword evidence="2" id="KW-1185">Reference proteome</keyword>
<organism evidence="1 2">
    <name type="scientific">Streptomyces yatensis</name>
    <dbReference type="NCBI Taxonomy" id="155177"/>
    <lineage>
        <taxon>Bacteria</taxon>
        <taxon>Bacillati</taxon>
        <taxon>Actinomycetota</taxon>
        <taxon>Actinomycetes</taxon>
        <taxon>Kitasatosporales</taxon>
        <taxon>Streptomycetaceae</taxon>
        <taxon>Streptomyces</taxon>
        <taxon>Streptomyces violaceusniger group</taxon>
    </lineage>
</organism>
<proteinExistence type="predicted"/>
<comment type="caution">
    <text evidence="1">The sequence shown here is derived from an EMBL/GenBank/DDBJ whole genome shotgun (WGS) entry which is preliminary data.</text>
</comment>
<evidence type="ECO:0000313" key="1">
    <source>
        <dbReference type="EMBL" id="GAA1731188.1"/>
    </source>
</evidence>
<gene>
    <name evidence="1" type="ORF">GCM10009680_85170</name>
</gene>
<sequence length="59" mass="6088">MRGNMPSASPPQKQKSSELLLPKALAALTGRLAVRPRAEAALAPADYVRETAGSGAWAG</sequence>
<reference evidence="1 2" key="1">
    <citation type="journal article" date="2019" name="Int. J. Syst. Evol. Microbiol.">
        <title>The Global Catalogue of Microorganisms (GCM) 10K type strain sequencing project: providing services to taxonomists for standard genome sequencing and annotation.</title>
        <authorList>
            <consortium name="The Broad Institute Genomics Platform"/>
            <consortium name="The Broad Institute Genome Sequencing Center for Infectious Disease"/>
            <person name="Wu L."/>
            <person name="Ma J."/>
        </authorList>
    </citation>
    <scope>NUCLEOTIDE SEQUENCE [LARGE SCALE GENOMIC DNA]</scope>
    <source>
        <strain evidence="1 2">JCM 13244</strain>
    </source>
</reference>